<name>A0A7J7H8P7_CAMSI</name>
<reference evidence="2" key="1">
    <citation type="journal article" date="2020" name="Nat. Commun.">
        <title>Genome assembly of wild tea tree DASZ reveals pedigree and selection history of tea varieties.</title>
        <authorList>
            <person name="Zhang W."/>
            <person name="Zhang Y."/>
            <person name="Qiu H."/>
            <person name="Guo Y."/>
            <person name="Wan H."/>
            <person name="Zhang X."/>
            <person name="Scossa F."/>
            <person name="Alseekh S."/>
            <person name="Zhang Q."/>
            <person name="Wang P."/>
            <person name="Xu L."/>
            <person name="Schmidt M.H."/>
            <person name="Jia X."/>
            <person name="Li D."/>
            <person name="Zhu A."/>
            <person name="Guo F."/>
            <person name="Chen W."/>
            <person name="Ni D."/>
            <person name="Usadel B."/>
            <person name="Fernie A.R."/>
            <person name="Wen W."/>
        </authorList>
    </citation>
    <scope>NUCLEOTIDE SEQUENCE [LARGE SCALE GENOMIC DNA]</scope>
    <source>
        <strain evidence="2">cv. G240</strain>
    </source>
</reference>
<gene>
    <name evidence="1" type="ORF">HYC85_011306</name>
</gene>
<reference evidence="1 2" key="2">
    <citation type="submission" date="2020-07" db="EMBL/GenBank/DDBJ databases">
        <title>Genome assembly of wild tea tree DASZ reveals pedigree and selection history of tea varieties.</title>
        <authorList>
            <person name="Zhang W."/>
        </authorList>
    </citation>
    <scope>NUCLEOTIDE SEQUENCE [LARGE SCALE GENOMIC DNA]</scope>
    <source>
        <strain evidence="2">cv. G240</strain>
        <tissue evidence="1">Leaf</tissue>
    </source>
</reference>
<accession>A0A7J7H8P7</accession>
<dbReference type="AlphaFoldDB" id="A0A7J7H8P7"/>
<keyword evidence="2" id="KW-1185">Reference proteome</keyword>
<comment type="caution">
    <text evidence="1">The sequence shown here is derived from an EMBL/GenBank/DDBJ whole genome shotgun (WGS) entry which is preliminary data.</text>
</comment>
<dbReference type="Proteomes" id="UP000593564">
    <property type="component" value="Unassembled WGS sequence"/>
</dbReference>
<proteinExistence type="predicted"/>
<evidence type="ECO:0000313" key="1">
    <source>
        <dbReference type="EMBL" id="KAF5949313.1"/>
    </source>
</evidence>
<evidence type="ECO:0000313" key="2">
    <source>
        <dbReference type="Proteomes" id="UP000593564"/>
    </source>
</evidence>
<protein>
    <submittedName>
        <fullName evidence="1">Uncharacterized protein</fullName>
    </submittedName>
</protein>
<dbReference type="EMBL" id="JACBKZ010000005">
    <property type="protein sequence ID" value="KAF5949313.1"/>
    <property type="molecule type" value="Genomic_DNA"/>
</dbReference>
<organism evidence="1 2">
    <name type="scientific">Camellia sinensis</name>
    <name type="common">Tea plant</name>
    <name type="synonym">Thea sinensis</name>
    <dbReference type="NCBI Taxonomy" id="4442"/>
    <lineage>
        <taxon>Eukaryota</taxon>
        <taxon>Viridiplantae</taxon>
        <taxon>Streptophyta</taxon>
        <taxon>Embryophyta</taxon>
        <taxon>Tracheophyta</taxon>
        <taxon>Spermatophyta</taxon>
        <taxon>Magnoliopsida</taxon>
        <taxon>eudicotyledons</taxon>
        <taxon>Gunneridae</taxon>
        <taxon>Pentapetalae</taxon>
        <taxon>asterids</taxon>
        <taxon>Ericales</taxon>
        <taxon>Theaceae</taxon>
        <taxon>Camellia</taxon>
    </lineage>
</organism>
<sequence length="69" mass="7517">MIHIQFSQTIPTATYVSIDLNDVQIKKAQSQKISNGLNPIPPHAKACISPGHSDCDYTTQYSNGGVPYI</sequence>